<dbReference type="AlphaFoldDB" id="A0A383D0V7"/>
<organism evidence="1">
    <name type="scientific">marine metagenome</name>
    <dbReference type="NCBI Taxonomy" id="408172"/>
    <lineage>
        <taxon>unclassified sequences</taxon>
        <taxon>metagenomes</taxon>
        <taxon>ecological metagenomes</taxon>
    </lineage>
</organism>
<dbReference type="EMBL" id="UINC01212948">
    <property type="protein sequence ID" value="SVE37498.1"/>
    <property type="molecule type" value="Genomic_DNA"/>
</dbReference>
<evidence type="ECO:0000313" key="1">
    <source>
        <dbReference type="EMBL" id="SVE37498.1"/>
    </source>
</evidence>
<reference evidence="1" key="1">
    <citation type="submission" date="2018-05" db="EMBL/GenBank/DDBJ databases">
        <authorList>
            <person name="Lanie J.A."/>
            <person name="Ng W.-L."/>
            <person name="Kazmierczak K.M."/>
            <person name="Andrzejewski T.M."/>
            <person name="Davidsen T.M."/>
            <person name="Wayne K.J."/>
            <person name="Tettelin H."/>
            <person name="Glass J.I."/>
            <person name="Rusch D."/>
            <person name="Podicherti R."/>
            <person name="Tsui H.-C.T."/>
            <person name="Winkler M.E."/>
        </authorList>
    </citation>
    <scope>NUCLEOTIDE SEQUENCE</scope>
</reference>
<gene>
    <name evidence="1" type="ORF">METZ01_LOCUS490352</name>
</gene>
<name>A0A383D0V7_9ZZZZ</name>
<proteinExistence type="predicted"/>
<protein>
    <submittedName>
        <fullName evidence="1">Uncharacterized protein</fullName>
    </submittedName>
</protein>
<sequence>MYLNPKKYNLNSRVLIKQPTPNHIIIVVDRKSRVIMKDGMRINEQKQAINQVKPNAKISFQTTAPICSKTKKYLLSKNISIINS</sequence>
<accession>A0A383D0V7</accession>